<dbReference type="SUPFAM" id="SSF50475">
    <property type="entry name" value="FMN-binding split barrel"/>
    <property type="match status" value="1"/>
</dbReference>
<name>A0ABP7YB83_9ACTN</name>
<comment type="caution">
    <text evidence="3">The sequence shown here is derived from an EMBL/GenBank/DDBJ whole genome shotgun (WGS) entry which is preliminary data.</text>
</comment>
<evidence type="ECO:0000259" key="2">
    <source>
        <dbReference type="Pfam" id="PF10615"/>
    </source>
</evidence>
<feature type="region of interest" description="Disordered" evidence="1">
    <location>
        <begin position="1"/>
        <end position="32"/>
    </location>
</feature>
<dbReference type="Pfam" id="PF10615">
    <property type="entry name" value="DUF2470"/>
    <property type="match status" value="1"/>
</dbReference>
<dbReference type="Gene3D" id="3.20.180.10">
    <property type="entry name" value="PNP-oxidase-like"/>
    <property type="match status" value="1"/>
</dbReference>
<dbReference type="PANTHER" id="PTHR13343">
    <property type="entry name" value="CREG1 PROTEIN"/>
    <property type="match status" value="1"/>
</dbReference>
<gene>
    <name evidence="3" type="ORF">GCM10022416_14520</name>
</gene>
<dbReference type="InterPro" id="IPR037119">
    <property type="entry name" value="Haem_oxidase_HugZ-like_sf"/>
</dbReference>
<reference evidence="4" key="1">
    <citation type="journal article" date="2019" name="Int. J. Syst. Evol. Microbiol.">
        <title>The Global Catalogue of Microorganisms (GCM) 10K type strain sequencing project: providing services to taxonomists for standard genome sequencing and annotation.</title>
        <authorList>
            <consortium name="The Broad Institute Genomics Platform"/>
            <consortium name="The Broad Institute Genome Sequencing Center for Infectious Disease"/>
            <person name="Wu L."/>
            <person name="Ma J."/>
        </authorList>
    </citation>
    <scope>NUCLEOTIDE SEQUENCE [LARGE SCALE GENOMIC DNA]</scope>
    <source>
        <strain evidence="4">JCM 17316</strain>
    </source>
</reference>
<evidence type="ECO:0000313" key="3">
    <source>
        <dbReference type="EMBL" id="GAA4133540.1"/>
    </source>
</evidence>
<dbReference type="RefSeq" id="WP_345018663.1">
    <property type="nucleotide sequence ID" value="NZ_BAABDO010000013.1"/>
</dbReference>
<dbReference type="EMBL" id="BAABDO010000013">
    <property type="protein sequence ID" value="GAA4133540.1"/>
    <property type="molecule type" value="Genomic_DNA"/>
</dbReference>
<protein>
    <submittedName>
        <fullName evidence="3">DUF2470 domain-containing protein</fullName>
    </submittedName>
</protein>
<keyword evidence="4" id="KW-1185">Reference proteome</keyword>
<dbReference type="Proteomes" id="UP001500266">
    <property type="component" value="Unassembled WGS sequence"/>
</dbReference>
<feature type="domain" description="DUF2470" evidence="2">
    <location>
        <begin position="194"/>
        <end position="285"/>
    </location>
</feature>
<proteinExistence type="predicted"/>
<sequence>MSDQPAVSEQPHDGAGARPGRRGRPSRPTAGERARTLAYGVADGALMVPDVPYAPVPAHATDPDGRPLLLVEAASPVAAALRAEPDLPAVLQIGDVAPVPFPDRVRGRAWLHGWLVEVPADARRRAAAVLARLHPRPEVLGIRAAGRNAYGTGPWRLLALEVAEVEIEDPWGGATVEAEEYAAAAPDPFVVVEAGVLSHLDGHHRDELAALVRGLVGGRAPAGPEAPWNEGLAAVARAETVRPLALDRFGMWLRCTRPGEDGAAPWTADVRVVFPEPVSDLPGLRCAYRRLYAAAFH</sequence>
<dbReference type="PANTHER" id="PTHR13343:SF17">
    <property type="entry name" value="CELLULAR REPRESSOR OF E1A-STIMULATED GENES, ISOFORM A"/>
    <property type="match status" value="1"/>
</dbReference>
<accession>A0ABP7YB83</accession>
<dbReference type="InterPro" id="IPR019595">
    <property type="entry name" value="DUF2470"/>
</dbReference>
<evidence type="ECO:0000256" key="1">
    <source>
        <dbReference type="SAM" id="MobiDB-lite"/>
    </source>
</evidence>
<organism evidence="3 4">
    <name type="scientific">Actinomadura keratinilytica</name>
    <dbReference type="NCBI Taxonomy" id="547461"/>
    <lineage>
        <taxon>Bacteria</taxon>
        <taxon>Bacillati</taxon>
        <taxon>Actinomycetota</taxon>
        <taxon>Actinomycetes</taxon>
        <taxon>Streptosporangiales</taxon>
        <taxon>Thermomonosporaceae</taxon>
        <taxon>Actinomadura</taxon>
    </lineage>
</organism>
<evidence type="ECO:0000313" key="4">
    <source>
        <dbReference type="Proteomes" id="UP001500266"/>
    </source>
</evidence>